<organism evidence="3 4">
    <name type="scientific">Athelia psychrophila</name>
    <dbReference type="NCBI Taxonomy" id="1759441"/>
    <lineage>
        <taxon>Eukaryota</taxon>
        <taxon>Fungi</taxon>
        <taxon>Dikarya</taxon>
        <taxon>Basidiomycota</taxon>
        <taxon>Agaricomycotina</taxon>
        <taxon>Agaricomycetes</taxon>
        <taxon>Agaricomycetidae</taxon>
        <taxon>Atheliales</taxon>
        <taxon>Atheliaceae</taxon>
        <taxon>Athelia</taxon>
    </lineage>
</organism>
<dbReference type="Gene3D" id="2.40.40.10">
    <property type="entry name" value="RlpA-like domain"/>
    <property type="match status" value="1"/>
</dbReference>
<dbReference type="PANTHER" id="PTHR31836">
    <property type="match status" value="1"/>
</dbReference>
<protein>
    <recommendedName>
        <fullName evidence="5">RlpA-like protein double-psi beta-barrel domain-containing protein</fullName>
    </recommendedName>
</protein>
<accession>A0A166ABE5</accession>
<keyword evidence="1 2" id="KW-0732">Signal</keyword>
<feature type="chain" id="PRO_5007870528" description="RlpA-like protein double-psi beta-barrel domain-containing protein" evidence="2">
    <location>
        <begin position="21"/>
        <end position="128"/>
    </location>
</feature>
<dbReference type="OrthoDB" id="623670at2759"/>
<dbReference type="Proteomes" id="UP000076532">
    <property type="component" value="Unassembled WGS sequence"/>
</dbReference>
<dbReference type="SUPFAM" id="SSF50685">
    <property type="entry name" value="Barwin-like endoglucanases"/>
    <property type="match status" value="1"/>
</dbReference>
<gene>
    <name evidence="3" type="ORF">FIBSPDRAFT_962306</name>
</gene>
<evidence type="ECO:0000256" key="1">
    <source>
        <dbReference type="ARBA" id="ARBA00022729"/>
    </source>
</evidence>
<dbReference type="AlphaFoldDB" id="A0A166ABE5"/>
<dbReference type="STRING" id="436010.A0A166ABE5"/>
<dbReference type="CDD" id="cd22191">
    <property type="entry name" value="DPBB_RlpA_EXP_N-like"/>
    <property type="match status" value="1"/>
</dbReference>
<evidence type="ECO:0000256" key="2">
    <source>
        <dbReference type="SAM" id="SignalP"/>
    </source>
</evidence>
<evidence type="ECO:0008006" key="5">
    <source>
        <dbReference type="Google" id="ProtNLM"/>
    </source>
</evidence>
<reference evidence="3 4" key="1">
    <citation type="journal article" date="2016" name="Mol. Biol. Evol.">
        <title>Comparative Genomics of Early-Diverging Mushroom-Forming Fungi Provides Insights into the Origins of Lignocellulose Decay Capabilities.</title>
        <authorList>
            <person name="Nagy L.G."/>
            <person name="Riley R."/>
            <person name="Tritt A."/>
            <person name="Adam C."/>
            <person name="Daum C."/>
            <person name="Floudas D."/>
            <person name="Sun H."/>
            <person name="Yadav J.S."/>
            <person name="Pangilinan J."/>
            <person name="Larsson K.H."/>
            <person name="Matsuura K."/>
            <person name="Barry K."/>
            <person name="Labutti K."/>
            <person name="Kuo R."/>
            <person name="Ohm R.A."/>
            <person name="Bhattacharya S.S."/>
            <person name="Shirouzu T."/>
            <person name="Yoshinaga Y."/>
            <person name="Martin F.M."/>
            <person name="Grigoriev I.V."/>
            <person name="Hibbett D.S."/>
        </authorList>
    </citation>
    <scope>NUCLEOTIDE SEQUENCE [LARGE SCALE GENOMIC DNA]</scope>
    <source>
        <strain evidence="3 4">CBS 109695</strain>
    </source>
</reference>
<evidence type="ECO:0000313" key="3">
    <source>
        <dbReference type="EMBL" id="KZP11438.1"/>
    </source>
</evidence>
<dbReference type="PANTHER" id="PTHR31836:SF28">
    <property type="entry name" value="SRCR DOMAIN-CONTAINING PROTEIN-RELATED"/>
    <property type="match status" value="1"/>
</dbReference>
<evidence type="ECO:0000313" key="4">
    <source>
        <dbReference type="Proteomes" id="UP000076532"/>
    </source>
</evidence>
<dbReference type="EMBL" id="KV417663">
    <property type="protein sequence ID" value="KZP11438.1"/>
    <property type="molecule type" value="Genomic_DNA"/>
</dbReference>
<name>A0A166ABE5_9AGAM</name>
<proteinExistence type="predicted"/>
<sequence>MQIRCPRFLLLASVAAVASAQSYSGDGTFYAPGLGACGISNTAADPIVAVAFELFDTWPGATQNPNLNPICGKTLTATYNGVSVNATVVDLCGGCTGLGDLDFSPDLFDQLAPESVGRLFGVTWEFTS</sequence>
<feature type="signal peptide" evidence="2">
    <location>
        <begin position="1"/>
        <end position="20"/>
    </location>
</feature>
<dbReference type="InterPro" id="IPR051477">
    <property type="entry name" value="Expansin_CellWall"/>
</dbReference>
<dbReference type="InterPro" id="IPR036908">
    <property type="entry name" value="RlpA-like_sf"/>
</dbReference>
<keyword evidence="4" id="KW-1185">Reference proteome</keyword>